<feature type="transmembrane region" description="Helical" evidence="2">
    <location>
        <begin position="54"/>
        <end position="79"/>
    </location>
</feature>
<proteinExistence type="predicted"/>
<evidence type="ECO:0000256" key="2">
    <source>
        <dbReference type="SAM" id="Phobius"/>
    </source>
</evidence>
<evidence type="ECO:0000313" key="4">
    <source>
        <dbReference type="Proteomes" id="UP000247498"/>
    </source>
</evidence>
<evidence type="ECO:0000313" key="3">
    <source>
        <dbReference type="EMBL" id="GBF99615.1"/>
    </source>
</evidence>
<feature type="region of interest" description="Disordered" evidence="1">
    <location>
        <begin position="19"/>
        <end position="46"/>
    </location>
</feature>
<dbReference type="EMBL" id="BDRX01000165">
    <property type="protein sequence ID" value="GBF99615.1"/>
    <property type="molecule type" value="Genomic_DNA"/>
</dbReference>
<protein>
    <submittedName>
        <fullName evidence="3">Uncharacterized protein</fullName>
    </submittedName>
</protein>
<evidence type="ECO:0000256" key="1">
    <source>
        <dbReference type="SAM" id="MobiDB-lite"/>
    </source>
</evidence>
<reference evidence="3 4" key="1">
    <citation type="journal article" date="2018" name="Sci. Rep.">
        <title>Raphidocelis subcapitata (=Pseudokirchneriella subcapitata) provides an insight into genome evolution and environmental adaptations in the Sphaeropleales.</title>
        <authorList>
            <person name="Suzuki S."/>
            <person name="Yamaguchi H."/>
            <person name="Nakajima N."/>
            <person name="Kawachi M."/>
        </authorList>
    </citation>
    <scope>NUCLEOTIDE SEQUENCE [LARGE SCALE GENOMIC DNA]</scope>
    <source>
        <strain evidence="3 4">NIES-35</strain>
    </source>
</reference>
<name>A0A2V0PQV9_9CHLO</name>
<dbReference type="AlphaFoldDB" id="A0A2V0PQV9"/>
<keyword evidence="2" id="KW-0812">Transmembrane</keyword>
<sequence length="80" mass="8012">MMKHGEDAVCVIVAAAAPAPRAGPSHSAVAGPSPSKTGALALPPGPHSPESARWNYAMCAAIGSIALVLCAVVAHLVIYR</sequence>
<accession>A0A2V0PQV9</accession>
<dbReference type="Proteomes" id="UP000247498">
    <property type="component" value="Unassembled WGS sequence"/>
</dbReference>
<gene>
    <name evidence="3" type="ORF">Rsub_12294</name>
</gene>
<comment type="caution">
    <text evidence="3">The sequence shown here is derived from an EMBL/GenBank/DDBJ whole genome shotgun (WGS) entry which is preliminary data.</text>
</comment>
<dbReference type="InParanoid" id="A0A2V0PQV9"/>
<organism evidence="3 4">
    <name type="scientific">Raphidocelis subcapitata</name>
    <dbReference type="NCBI Taxonomy" id="307507"/>
    <lineage>
        <taxon>Eukaryota</taxon>
        <taxon>Viridiplantae</taxon>
        <taxon>Chlorophyta</taxon>
        <taxon>core chlorophytes</taxon>
        <taxon>Chlorophyceae</taxon>
        <taxon>CS clade</taxon>
        <taxon>Sphaeropleales</taxon>
        <taxon>Selenastraceae</taxon>
        <taxon>Raphidocelis</taxon>
    </lineage>
</organism>
<keyword evidence="2" id="KW-0472">Membrane</keyword>
<keyword evidence="2" id="KW-1133">Transmembrane helix</keyword>
<keyword evidence="4" id="KW-1185">Reference proteome</keyword>